<feature type="domain" description="Glutamate synthase" evidence="3">
    <location>
        <begin position="116"/>
        <end position="430"/>
    </location>
</feature>
<evidence type="ECO:0000313" key="5">
    <source>
        <dbReference type="Proteomes" id="UP000315636"/>
    </source>
</evidence>
<sequence length="457" mass="49453">MNVSWSLAGALSAVFLFTLVTAFSARTLIQILWKKTIRIIESDPSPKNVWELVSLAFRIDPEKMVENNMRAAGGVLVKRPFGSPKRLPDFEGFTFLPRQMAELPLPQDAEVDTQTTIGPHARHPLKLDIPLLVSGMALGMAVSQRLKIALARGATQAGTATSTGEGPFLPEERKEAEKLIIQYSRAPWAKDPEILQQADMVEIHIGQGSSGPGPSQVPSFHLKGRAMQLMDLAPGGTAEIKSRMPGIHRKKDWRKLVNELRQLTDGVPIGMKLLPGRVEQDLEIALHAEVDFITLDGAQAGTKGTAPILQDDLGLPTVIGLCRAVDFLEKKGVKDQVSVIVSGGLKTPGDFLKALALGADAVALGSALVFAASHGQGSQKPLPWEPPTELVWYDGNLSHQLDIDKAARHTSLFFQSCTDEMKLATQALGKKSLRDVNKKDLLAMDSLSSSIADVPLI</sequence>
<gene>
    <name evidence="4" type="ORF">SAMN06264849_102125</name>
</gene>
<dbReference type="Gene3D" id="3.20.20.70">
    <property type="entry name" value="Aldolase class I"/>
    <property type="match status" value="1"/>
</dbReference>
<dbReference type="InterPro" id="IPR002932">
    <property type="entry name" value="Glu_synthdom"/>
</dbReference>
<dbReference type="Pfam" id="PF01645">
    <property type="entry name" value="Glu_synthase"/>
    <property type="match status" value="1"/>
</dbReference>
<dbReference type="AlphaFoldDB" id="A0A521BI97"/>
<dbReference type="InterPro" id="IPR013785">
    <property type="entry name" value="Aldolase_TIM"/>
</dbReference>
<dbReference type="CDD" id="cd02808">
    <property type="entry name" value="GltS_FMN"/>
    <property type="match status" value="1"/>
</dbReference>
<evidence type="ECO:0000256" key="2">
    <source>
        <dbReference type="PIRNR" id="PIRNR006429"/>
    </source>
</evidence>
<evidence type="ECO:0000256" key="1">
    <source>
        <dbReference type="ARBA" id="ARBA00009716"/>
    </source>
</evidence>
<dbReference type="PANTHER" id="PTHR43819">
    <property type="entry name" value="ARCHAEAL-TYPE GLUTAMATE SYNTHASE [NADPH]"/>
    <property type="match status" value="1"/>
</dbReference>
<dbReference type="PANTHER" id="PTHR43819:SF1">
    <property type="entry name" value="ARCHAEAL-TYPE GLUTAMATE SYNTHASE [NADPH]"/>
    <property type="match status" value="1"/>
</dbReference>
<reference evidence="4 5" key="1">
    <citation type="submission" date="2017-05" db="EMBL/GenBank/DDBJ databases">
        <authorList>
            <person name="Varghese N."/>
            <person name="Submissions S."/>
        </authorList>
    </citation>
    <scope>NUCLEOTIDE SEQUENCE [LARGE SCALE GENOMIC DNA]</scope>
    <source>
        <strain evidence="4 5">DSM 45474</strain>
    </source>
</reference>
<evidence type="ECO:0000313" key="4">
    <source>
        <dbReference type="EMBL" id="SMO46854.1"/>
    </source>
</evidence>
<dbReference type="InterPro" id="IPR024188">
    <property type="entry name" value="GltB"/>
</dbReference>
<dbReference type="PIRSF" id="PIRSF006429">
    <property type="entry name" value="GOGAT_lg_2"/>
    <property type="match status" value="1"/>
</dbReference>
<organism evidence="4 5">
    <name type="scientific">Melghirimyces algeriensis</name>
    <dbReference type="NCBI Taxonomy" id="910412"/>
    <lineage>
        <taxon>Bacteria</taxon>
        <taxon>Bacillati</taxon>
        <taxon>Bacillota</taxon>
        <taxon>Bacilli</taxon>
        <taxon>Bacillales</taxon>
        <taxon>Thermoactinomycetaceae</taxon>
        <taxon>Melghirimyces</taxon>
    </lineage>
</organism>
<dbReference type="GO" id="GO:0006537">
    <property type="term" value="P:glutamate biosynthetic process"/>
    <property type="evidence" value="ECO:0007669"/>
    <property type="project" value="InterPro"/>
</dbReference>
<evidence type="ECO:0000259" key="3">
    <source>
        <dbReference type="Pfam" id="PF01645"/>
    </source>
</evidence>
<proteinExistence type="inferred from homology"/>
<protein>
    <submittedName>
        <fullName evidence="4">Glutamate synthase conserved region-containing protein</fullName>
    </submittedName>
</protein>
<dbReference type="RefSeq" id="WP_142504442.1">
    <property type="nucleotide sequence ID" value="NZ_FXTI01000002.1"/>
</dbReference>
<dbReference type="SUPFAM" id="SSF51395">
    <property type="entry name" value="FMN-linked oxidoreductases"/>
    <property type="match status" value="1"/>
</dbReference>
<accession>A0A521BI97</accession>
<dbReference type="Proteomes" id="UP000315636">
    <property type="component" value="Unassembled WGS sequence"/>
</dbReference>
<comment type="similarity">
    <text evidence="1 2">Belongs to the glutamate synthase family.</text>
</comment>
<dbReference type="EMBL" id="FXTI01000002">
    <property type="protein sequence ID" value="SMO46854.1"/>
    <property type="molecule type" value="Genomic_DNA"/>
</dbReference>
<name>A0A521BI97_9BACL</name>
<dbReference type="GO" id="GO:0015930">
    <property type="term" value="F:glutamate synthase activity"/>
    <property type="evidence" value="ECO:0007669"/>
    <property type="project" value="InterPro"/>
</dbReference>
<keyword evidence="5" id="KW-1185">Reference proteome</keyword>
<dbReference type="OrthoDB" id="9758182at2"/>